<dbReference type="Gene3D" id="3.40.630.10">
    <property type="entry name" value="Zn peptidases"/>
    <property type="match status" value="1"/>
</dbReference>
<evidence type="ECO:0000256" key="2">
    <source>
        <dbReference type="ARBA" id="ARBA00022438"/>
    </source>
</evidence>
<reference evidence="6" key="1">
    <citation type="submission" date="2024-03" db="EMBL/GenBank/DDBJ databases">
        <authorList>
            <consortium name="ELIXIR-Norway"/>
            <consortium name="Elixir Norway"/>
        </authorList>
    </citation>
    <scope>NUCLEOTIDE SEQUENCE</scope>
</reference>
<comment type="similarity">
    <text evidence="1">Belongs to the peptidase M17 family.</text>
</comment>
<organism evidence="6 7">
    <name type="scientific">Sphagnum jensenii</name>
    <dbReference type="NCBI Taxonomy" id="128206"/>
    <lineage>
        <taxon>Eukaryota</taxon>
        <taxon>Viridiplantae</taxon>
        <taxon>Streptophyta</taxon>
        <taxon>Embryophyta</taxon>
        <taxon>Bryophyta</taxon>
        <taxon>Sphagnophytina</taxon>
        <taxon>Sphagnopsida</taxon>
        <taxon>Sphagnales</taxon>
        <taxon>Sphagnaceae</taxon>
        <taxon>Sphagnum</taxon>
    </lineage>
</organism>
<protein>
    <recommendedName>
        <fullName evidence="5">Cytosol aminopeptidase domain-containing protein</fullName>
    </recommendedName>
</protein>
<keyword evidence="4" id="KW-0378">Hydrolase</keyword>
<dbReference type="PRINTS" id="PR00481">
    <property type="entry name" value="LAMNOPPTDASE"/>
</dbReference>
<feature type="domain" description="Cytosol aminopeptidase" evidence="5">
    <location>
        <begin position="25"/>
        <end position="32"/>
    </location>
</feature>
<dbReference type="InterPro" id="IPR000819">
    <property type="entry name" value="Peptidase_M17_C"/>
</dbReference>
<dbReference type="InterPro" id="IPR011356">
    <property type="entry name" value="Leucine_aapep/pepB"/>
</dbReference>
<sequence>MISGGGMRLGDILTASNGKTIEVNNTDAEGRLTLADALVYAGQLKVDKIVDVATLTGACIIIALGTDIGGYDELAEELSVASKKAGEKFWHMPMEEGYWELMKSNIADFVNTGSHAGGSITAALFLKQFVDEKLPSAHLDIAGPVWKDKTGGTGFAVSTLVEWVVKNSSALDDSKAQNHTDQQPDVTIS</sequence>
<dbReference type="Proteomes" id="UP001497522">
    <property type="component" value="Chromosome 7"/>
</dbReference>
<gene>
    <name evidence="6" type="ORF">CSSPJE1EN2_LOCUS21784</name>
</gene>
<dbReference type="PROSITE" id="PS00631">
    <property type="entry name" value="CYTOSOL_AP"/>
    <property type="match status" value="1"/>
</dbReference>
<dbReference type="EMBL" id="OZ023708">
    <property type="protein sequence ID" value="CAK9880334.1"/>
    <property type="molecule type" value="Genomic_DNA"/>
</dbReference>
<keyword evidence="2" id="KW-0031">Aminopeptidase</keyword>
<keyword evidence="7" id="KW-1185">Reference proteome</keyword>
<evidence type="ECO:0000313" key="6">
    <source>
        <dbReference type="EMBL" id="CAK9880334.1"/>
    </source>
</evidence>
<evidence type="ECO:0000259" key="5">
    <source>
        <dbReference type="PROSITE" id="PS00631"/>
    </source>
</evidence>
<dbReference type="PANTHER" id="PTHR11963">
    <property type="entry name" value="LEUCINE AMINOPEPTIDASE-RELATED"/>
    <property type="match status" value="1"/>
</dbReference>
<dbReference type="PANTHER" id="PTHR11963:SF23">
    <property type="entry name" value="CYTOSOL AMINOPEPTIDASE"/>
    <property type="match status" value="1"/>
</dbReference>
<evidence type="ECO:0000256" key="1">
    <source>
        <dbReference type="ARBA" id="ARBA00009528"/>
    </source>
</evidence>
<dbReference type="SUPFAM" id="SSF53187">
    <property type="entry name" value="Zn-dependent exopeptidases"/>
    <property type="match status" value="1"/>
</dbReference>
<proteinExistence type="inferred from homology"/>
<name>A0ABP1BWC2_9BRYO</name>
<dbReference type="Pfam" id="PF00883">
    <property type="entry name" value="Peptidase_M17"/>
    <property type="match status" value="1"/>
</dbReference>
<evidence type="ECO:0000256" key="3">
    <source>
        <dbReference type="ARBA" id="ARBA00022670"/>
    </source>
</evidence>
<evidence type="ECO:0000256" key="4">
    <source>
        <dbReference type="ARBA" id="ARBA00022801"/>
    </source>
</evidence>
<accession>A0ABP1BWC2</accession>
<keyword evidence="3" id="KW-0645">Protease</keyword>
<evidence type="ECO:0000313" key="7">
    <source>
        <dbReference type="Proteomes" id="UP001497522"/>
    </source>
</evidence>